<dbReference type="AlphaFoldDB" id="A0A9W6TIK1"/>
<evidence type="ECO:0000313" key="3">
    <source>
        <dbReference type="Proteomes" id="UP001165121"/>
    </source>
</evidence>
<dbReference type="Proteomes" id="UP001165121">
    <property type="component" value="Unassembled WGS sequence"/>
</dbReference>
<keyword evidence="3" id="KW-1185">Reference proteome</keyword>
<reference evidence="2" key="1">
    <citation type="submission" date="2023-04" db="EMBL/GenBank/DDBJ databases">
        <title>Phytophthora fragariaefolia NBRC 109709.</title>
        <authorList>
            <person name="Ichikawa N."/>
            <person name="Sato H."/>
            <person name="Tonouchi N."/>
        </authorList>
    </citation>
    <scope>NUCLEOTIDE SEQUENCE</scope>
    <source>
        <strain evidence="2">NBRC 109709</strain>
    </source>
</reference>
<dbReference type="OrthoDB" id="126738at2759"/>
<evidence type="ECO:0000313" key="2">
    <source>
        <dbReference type="EMBL" id="GMF14886.1"/>
    </source>
</evidence>
<comment type="caution">
    <text evidence="2">The sequence shown here is derived from an EMBL/GenBank/DDBJ whole genome shotgun (WGS) entry which is preliminary data.</text>
</comment>
<proteinExistence type="predicted"/>
<feature type="region of interest" description="Disordered" evidence="1">
    <location>
        <begin position="130"/>
        <end position="184"/>
    </location>
</feature>
<evidence type="ECO:0000256" key="1">
    <source>
        <dbReference type="SAM" id="MobiDB-lite"/>
    </source>
</evidence>
<gene>
    <name evidence="2" type="ORF">Pfra01_000022600</name>
</gene>
<sequence>MARAAEAAREALEPYQRRCAKHYDRQDRHVREFAPEILVWVLKRPQGKGITKLAHQWVGPARITQDAGYNNWEVVRDDEGERLITHSSFLVSSWCPSESLGTVAEWILAELAQEEGDDAELEMVEYAEEVVRTGETNESQPSSSGVEARAERIEQGTERISQRSNRSDGRLETGGSKRGASPAK</sequence>
<feature type="compositionally biased region" description="Polar residues" evidence="1">
    <location>
        <begin position="134"/>
        <end position="145"/>
    </location>
</feature>
<name>A0A9W6TIK1_9STRA</name>
<feature type="compositionally biased region" description="Basic and acidic residues" evidence="1">
    <location>
        <begin position="148"/>
        <end position="171"/>
    </location>
</feature>
<organism evidence="2 3">
    <name type="scientific">Phytophthora fragariaefolia</name>
    <dbReference type="NCBI Taxonomy" id="1490495"/>
    <lineage>
        <taxon>Eukaryota</taxon>
        <taxon>Sar</taxon>
        <taxon>Stramenopiles</taxon>
        <taxon>Oomycota</taxon>
        <taxon>Peronosporomycetes</taxon>
        <taxon>Peronosporales</taxon>
        <taxon>Peronosporaceae</taxon>
        <taxon>Phytophthora</taxon>
    </lineage>
</organism>
<dbReference type="EMBL" id="BSXT01000014">
    <property type="protein sequence ID" value="GMF14886.1"/>
    <property type="molecule type" value="Genomic_DNA"/>
</dbReference>
<accession>A0A9W6TIK1</accession>
<protein>
    <submittedName>
        <fullName evidence="2">Unnamed protein product</fullName>
    </submittedName>
</protein>